<dbReference type="Proteomes" id="UP000001396">
    <property type="component" value="Unassembled WGS sequence"/>
</dbReference>
<dbReference type="AlphaFoldDB" id="D3AXZ6"/>
<dbReference type="RefSeq" id="XP_020437929.1">
    <property type="nucleotide sequence ID" value="XM_020572071.1"/>
</dbReference>
<evidence type="ECO:0000259" key="11">
    <source>
        <dbReference type="Pfam" id="PF00909"/>
    </source>
</evidence>
<dbReference type="GO" id="GO:0008519">
    <property type="term" value="F:ammonium channel activity"/>
    <property type="evidence" value="ECO:0007669"/>
    <property type="project" value="InterPro"/>
</dbReference>
<feature type="transmembrane region" description="Helical" evidence="10">
    <location>
        <begin position="315"/>
        <end position="337"/>
    </location>
</feature>
<accession>D3AXZ6</accession>
<feature type="transmembrane region" description="Helical" evidence="10">
    <location>
        <begin position="92"/>
        <end position="114"/>
    </location>
</feature>
<keyword evidence="7" id="KW-0325">Glycoprotein</keyword>
<dbReference type="FunFam" id="1.10.3430.10:FF:000018">
    <property type="entry name" value="Rhesus-like glycoprotein B"/>
    <property type="match status" value="1"/>
</dbReference>
<dbReference type="PANTHER" id="PTHR11730">
    <property type="entry name" value="AMMONIUM TRANSPORTER"/>
    <property type="match status" value="1"/>
</dbReference>
<evidence type="ECO:0000256" key="3">
    <source>
        <dbReference type="ARBA" id="ARBA00022448"/>
    </source>
</evidence>
<evidence type="ECO:0000256" key="2">
    <source>
        <dbReference type="ARBA" id="ARBA00011036"/>
    </source>
</evidence>
<dbReference type="InterPro" id="IPR002229">
    <property type="entry name" value="RhesusRHD"/>
</dbReference>
<sequence length="485" mass="54105">MSSDTPKKLSSKKVENIIFCVCLFLFQVVMIILYSVWVRYDKDSNHDPLPNGESPVQEEVDNLYGYFRDVNIMIFFGFGFLMVFLRRYGYSSLGYTFLISAMVAQWSVLVWGFYDSMLEHKELREYYYFTMESLLNGLFCAGSVMISYGALLGKVTPLQMLFMGIVEPVLFFLNMYIMERLHAFDVGGGMTIHLFGAYYGLSVCWFLTNSKAKHSKENAASYSGDLFAMAGTLFLWMMWPSFNAAIAPRGHPQMRALANTFLSLTGSTIATFIVSRLFSHYGYKLDMVHVQNSTLAGGVVQGVMAHLNVNPGPAISMGFIIGSVSVLGYIFLTPFLARRFNIQDTCGIHNLHGMPGLVGSIAAVIAAAHAINNPDLYSAAEFKVLFPAGDDQAKRNAAMTFIALAVGIIGGIISGFCMKQIGKIGKLTKEEYFSDHAFWVVASDYPKEFEGVDPHQYIHDEENGVEMDQAEKRDESMPTTSDHQQ</sequence>
<feature type="transmembrane region" description="Helical" evidence="10">
    <location>
        <begin position="134"/>
        <end position="153"/>
    </location>
</feature>
<name>D3AXZ6_HETP5</name>
<feature type="transmembrane region" description="Helical" evidence="10">
    <location>
        <begin position="397"/>
        <end position="418"/>
    </location>
</feature>
<evidence type="ECO:0000313" key="13">
    <source>
        <dbReference type="Proteomes" id="UP000001396"/>
    </source>
</evidence>
<evidence type="ECO:0000256" key="10">
    <source>
        <dbReference type="SAM" id="Phobius"/>
    </source>
</evidence>
<feature type="transmembrane region" description="Helical" evidence="10">
    <location>
        <begin position="160"/>
        <end position="178"/>
    </location>
</feature>
<protein>
    <submittedName>
        <fullName evidence="12">Rh-like protein/ammonium transporter</fullName>
    </submittedName>
</protein>
<keyword evidence="4 10" id="KW-0812">Transmembrane</keyword>
<dbReference type="PANTHER" id="PTHR11730:SF60">
    <property type="entry name" value="RH50, ISOFORM D"/>
    <property type="match status" value="1"/>
</dbReference>
<evidence type="ECO:0000256" key="5">
    <source>
        <dbReference type="ARBA" id="ARBA00022989"/>
    </source>
</evidence>
<dbReference type="SUPFAM" id="SSF111352">
    <property type="entry name" value="Ammonium transporter"/>
    <property type="match status" value="1"/>
</dbReference>
<evidence type="ECO:0000256" key="6">
    <source>
        <dbReference type="ARBA" id="ARBA00023136"/>
    </source>
</evidence>
<feature type="transmembrane region" description="Helical" evidence="10">
    <location>
        <begin position="190"/>
        <end position="207"/>
    </location>
</feature>
<feature type="region of interest" description="Disordered" evidence="9">
    <location>
        <begin position="460"/>
        <end position="485"/>
    </location>
</feature>
<dbReference type="GO" id="GO:0097272">
    <property type="term" value="P:ammonium homeostasis"/>
    <property type="evidence" value="ECO:0007669"/>
    <property type="project" value="TreeGrafter"/>
</dbReference>
<keyword evidence="6 10" id="KW-0472">Membrane</keyword>
<evidence type="ECO:0000256" key="7">
    <source>
        <dbReference type="ARBA" id="ARBA00023180"/>
    </source>
</evidence>
<evidence type="ECO:0000256" key="9">
    <source>
        <dbReference type="SAM" id="MobiDB-lite"/>
    </source>
</evidence>
<feature type="transmembrane region" description="Helical" evidence="10">
    <location>
        <begin position="349"/>
        <end position="371"/>
    </location>
</feature>
<feature type="transmembrane region" description="Helical" evidence="10">
    <location>
        <begin position="259"/>
        <end position="278"/>
    </location>
</feature>
<feature type="domain" description="Ammonium transporter AmtB-like" evidence="11">
    <location>
        <begin position="56"/>
        <end position="433"/>
    </location>
</feature>
<dbReference type="GO" id="GO:0005886">
    <property type="term" value="C:plasma membrane"/>
    <property type="evidence" value="ECO:0007669"/>
    <property type="project" value="InterPro"/>
</dbReference>
<reference evidence="12 13" key="1">
    <citation type="journal article" date="2011" name="Genome Res.">
        <title>Phylogeny-wide analysis of social amoeba genomes highlights ancient origins for complex intercellular communication.</title>
        <authorList>
            <person name="Heidel A.J."/>
            <person name="Lawal H.M."/>
            <person name="Felder M."/>
            <person name="Schilde C."/>
            <person name="Helps N.R."/>
            <person name="Tunggal B."/>
            <person name="Rivero F."/>
            <person name="John U."/>
            <person name="Schleicher M."/>
            <person name="Eichinger L."/>
            <person name="Platzer M."/>
            <person name="Noegel A.A."/>
            <person name="Schaap P."/>
            <person name="Gloeckner G."/>
        </authorList>
    </citation>
    <scope>NUCLEOTIDE SEQUENCE [LARGE SCALE GENOMIC DNA]</scope>
    <source>
        <strain evidence="13">ATCC 26659 / Pp 5 / PN500</strain>
    </source>
</reference>
<evidence type="ECO:0000256" key="4">
    <source>
        <dbReference type="ARBA" id="ARBA00022692"/>
    </source>
</evidence>
<feature type="transmembrane region" description="Helical" evidence="10">
    <location>
        <begin position="66"/>
        <end position="85"/>
    </location>
</feature>
<proteinExistence type="inferred from homology"/>
<dbReference type="EMBL" id="ADBJ01000004">
    <property type="protein sequence ID" value="EFA85823.1"/>
    <property type="molecule type" value="Genomic_DNA"/>
</dbReference>
<dbReference type="InterPro" id="IPR024041">
    <property type="entry name" value="NH4_transpt_AmtB-like_dom"/>
</dbReference>
<keyword evidence="13" id="KW-1185">Reference proteome</keyword>
<evidence type="ECO:0000313" key="12">
    <source>
        <dbReference type="EMBL" id="EFA85823.1"/>
    </source>
</evidence>
<feature type="transmembrane region" description="Helical" evidence="10">
    <location>
        <begin position="17"/>
        <end position="37"/>
    </location>
</feature>
<keyword evidence="3" id="KW-0813">Transport</keyword>
<dbReference type="Gene3D" id="1.10.3430.10">
    <property type="entry name" value="Ammonium transporter AmtB like domains"/>
    <property type="match status" value="1"/>
</dbReference>
<evidence type="ECO:0000256" key="8">
    <source>
        <dbReference type="ARBA" id="ARBA00058443"/>
    </source>
</evidence>
<keyword evidence="5 10" id="KW-1133">Transmembrane helix</keyword>
<dbReference type="InParanoid" id="D3AXZ6"/>
<dbReference type="PRINTS" id="PR00342">
    <property type="entry name" value="RHESUSRHD"/>
</dbReference>
<dbReference type="InterPro" id="IPR029020">
    <property type="entry name" value="Ammonium/urea_transptr"/>
</dbReference>
<comment type="subcellular location">
    <subcellularLocation>
        <location evidence="1">Membrane</location>
        <topology evidence="1">Multi-pass membrane protein</topology>
    </subcellularLocation>
</comment>
<comment type="similarity">
    <text evidence="2">Belongs to the ammonium transporter (TC 2.A.49) family. Rh subfamily.</text>
</comment>
<organism evidence="12 13">
    <name type="scientific">Heterostelium pallidum (strain ATCC 26659 / Pp 5 / PN500)</name>
    <name type="common">Cellular slime mold</name>
    <name type="synonym">Polysphondylium pallidum</name>
    <dbReference type="NCBI Taxonomy" id="670386"/>
    <lineage>
        <taxon>Eukaryota</taxon>
        <taxon>Amoebozoa</taxon>
        <taxon>Evosea</taxon>
        <taxon>Eumycetozoa</taxon>
        <taxon>Dictyostelia</taxon>
        <taxon>Acytosteliales</taxon>
        <taxon>Acytosteliaceae</taxon>
        <taxon>Heterostelium</taxon>
    </lineage>
</organism>
<dbReference type="GeneID" id="31356584"/>
<dbReference type="Pfam" id="PF00909">
    <property type="entry name" value="Ammonium_transp"/>
    <property type="match status" value="1"/>
</dbReference>
<evidence type="ECO:0000256" key="1">
    <source>
        <dbReference type="ARBA" id="ARBA00004141"/>
    </source>
</evidence>
<dbReference type="OMA" id="NCFEDDV"/>
<comment type="caution">
    <text evidence="12">The sequence shown here is derived from an EMBL/GenBank/DDBJ whole genome shotgun (WGS) entry which is preliminary data.</text>
</comment>
<comment type="function">
    <text evidence="8">May be a carbon dioxide/bicarbonate transporter.</text>
</comment>
<gene>
    <name evidence="12" type="primary">rhgA</name>
    <name evidence="12" type="ORF">PPL_01054</name>
</gene>
<dbReference type="FunCoup" id="D3AXZ6">
    <property type="interactions" value="3"/>
</dbReference>